<evidence type="ECO:0000259" key="3">
    <source>
        <dbReference type="PROSITE" id="PS51196"/>
    </source>
</evidence>
<name>A0AA90NMN1_9GAMM</name>
<dbReference type="InterPro" id="IPR014018">
    <property type="entry name" value="SecA_motor_DEAD"/>
</dbReference>
<dbReference type="PROSITE" id="PS51196">
    <property type="entry name" value="SECA_MOTOR_DEAD"/>
    <property type="match status" value="1"/>
</dbReference>
<dbReference type="InterPro" id="IPR001650">
    <property type="entry name" value="Helicase_C-like"/>
</dbReference>
<feature type="domain" description="Helicase C-terminal" evidence="2">
    <location>
        <begin position="2468"/>
        <end position="2659"/>
    </location>
</feature>
<comment type="caution">
    <text evidence="4">The sequence shown here is derived from an EMBL/GenBank/DDBJ whole genome shotgun (WGS) entry which is preliminary data.</text>
</comment>
<organism evidence="4 5">
    <name type="scientific">Candidatus Endonucleibacter bathymodioli</name>
    <dbReference type="NCBI Taxonomy" id="539814"/>
    <lineage>
        <taxon>Bacteria</taxon>
        <taxon>Pseudomonadati</taxon>
        <taxon>Pseudomonadota</taxon>
        <taxon>Gammaproteobacteria</taxon>
        <taxon>Oceanospirillales</taxon>
        <taxon>Endozoicomonadaceae</taxon>
        <taxon>Candidatus Endonucleibacter</taxon>
    </lineage>
</organism>
<dbReference type="SUPFAM" id="SSF52540">
    <property type="entry name" value="P-loop containing nucleoside triphosphate hydrolases"/>
    <property type="match status" value="1"/>
</dbReference>
<feature type="compositionally biased region" description="Polar residues" evidence="1">
    <location>
        <begin position="331"/>
        <end position="346"/>
    </location>
</feature>
<dbReference type="EMBL" id="JASXSV010000016">
    <property type="protein sequence ID" value="MDP0589555.1"/>
    <property type="molecule type" value="Genomic_DNA"/>
</dbReference>
<feature type="compositionally biased region" description="Polar residues" evidence="1">
    <location>
        <begin position="1054"/>
        <end position="1067"/>
    </location>
</feature>
<dbReference type="InterPro" id="IPR027417">
    <property type="entry name" value="P-loop_NTPase"/>
</dbReference>
<feature type="compositionally biased region" description="Basic and acidic residues" evidence="1">
    <location>
        <begin position="366"/>
        <end position="391"/>
    </location>
</feature>
<accession>A0AA90NMN1</accession>
<feature type="region of interest" description="Disordered" evidence="1">
    <location>
        <begin position="1"/>
        <end position="43"/>
    </location>
</feature>
<feature type="compositionally biased region" description="Basic and acidic residues" evidence="1">
    <location>
        <begin position="13"/>
        <end position="24"/>
    </location>
</feature>
<feature type="compositionally biased region" description="Polar residues" evidence="1">
    <location>
        <begin position="470"/>
        <end position="484"/>
    </location>
</feature>
<feature type="compositionally biased region" description="Polar residues" evidence="1">
    <location>
        <begin position="1"/>
        <end position="10"/>
    </location>
</feature>
<protein>
    <submittedName>
        <fullName evidence="4">Uncharacterized protein</fullName>
    </submittedName>
</protein>
<sequence length="2823" mass="318312">MNPNKPNQAPNCVHDKKTEKDTSERSTATVSGRQVSPLPAGQYVPSSSGDIAHSLLAERGVTQPVGDPKAFAEASQQAMAYDCMAYSLALMGCQPLELQGMYHLVYQPSANQPFINLSTGAQNENVGLWCQYQQQADVIQQYNQQILYGLLNNIELQKQQILRMAVASQIPPSIELMHMAMPSVVWPQPVYLPHLHHAITAMPSRWQFSPQIQMLGRSSHPWTLTPPSISMPAPQAFDATGFYAIPQFGAQFNGITNPLYEPWLNHMEPWIECLNQGRPVDPAAFFQHSQQPLVTPGVLNAPHGEQKDSLHGANSWLDGASQQIPQFSNKIKMQQSPSLSAVTPEQNKPKKEGPVKLKAEATAQPHKTEQTKDKEKTQGKEKSKYEQELPPKHQNTKSKVEELLPNKIKMQQSPSLSAVTIEKHKLEKEETAKLKAEVNLQPQEIEQPKYEQKSPTSQQNTKPEGEELFSNKTNIHQSPNLSDVTSKKHKLEKDETAKLKTEASSQPKKTEQLKYEQELPPLQQNTKPKDEKYSSTDKGHKRGVSFGAEHQIQYSIPAINTEKWISVARDIPLLLTNDRDKFSSDGAKCCYARELPIIPKGLASVDTNLEAFAETPSFEVNQDISVETAVDVITEFKSERELEEGFAAAASNVKSEADMVPNHLKTKPKRWTDFIETDPKVIAQFQEQVKNAGVRRQQKRYDGFYSLWSKGDIRAGPDNNEYDVLVSEEAAKKYHEIFFPGTPLGRYKKDEPCLLSDNSIAQENMHFDNILEGFVLIEDKENKKVYLCYNESYCHENSTSKPRKSSNTRQNTVPGLVPELSVCKNVGGKDALVVQGESSYDFLNPSNALPESIKPLMVKYGTEAAKMLSSNTGWALQPHPYKQLDNPKSKLVSCKSSKIPRGTKFKFISDLDFMSSEAVMQKDVSVIKDLAMITSKLTIDIVRNGFSNDHDLINNIEQLLDEDRMRKNFTWLDDENDGNKTYCNALNESSQTSGAALRQYQISRRLVNGLLAILEYPSSLQSFKSYIQILCSMEDVKTDLNTDDYESFYHDPQGNPTEGNRSCQPQDSIPVITDYRSRGGLVVKPFDKYEITRVSAFHQEATPSYLAPALNQPVVNFGDHLRKVVAVDDPNTANGWLPMSYNPHAHSLEPMLRDAYGDCGLTDYDDYLEKATGMKSKVLVHDEKSSKKPRKVSTTATHDLLGSGGLNIMHWPGMRYCSLHSPKDSSEWSALLAEETELLRRYKQLTPAQRNIVFELTMASSNAKRQPGTNPERIKECLDAAIYLTEIAYHDANGSDENAAKGLHHIRHLMHINTPRECKTVTIDGSSRESFHRMVAYIKAHDNPKEGYHALQQNLKYDRQGGFLRTGNLEANARQMQEKGNTFIHQSMQYSMQRHPFYMDERGLVEAKNYDGRGNIDIKEAVPFVSNMIKNINYNQAKTLKELQQQVAKSPAFLYAFNGSVTSANLAEWIGTFYLTNSKVQQITKTGSTDDKLDIDSLFKLDGKLMDKESEKILLDDCKKDFKELSALRGIQGADSDTLRLKMSRISGASAIPFHDKHGRYDSASVTSIECAKAIATRVLSTAMVRPPSHTCIEGIAKLTETDDFHKRTTEDRLKIIQYTTAALLQEDCSVNNLMDFSMWEMLEHGSAAHPDKLRQLESHREDLFSRAFACEEISSTISKFTKKYGDRIEDLNMDIKELNMNAIGSEKVKVELYKKLTAIGEEQEVKDFITYMNKSFEGLNLNFDNLYQKVLNNSVLRTIDGTGSIKWQEYYLYPDADNGVSPRTKISAIPITEEGKKFNVKIHYPPEVSVISGVDTIGYRMSRLVHELSKTGVALRPIRTRDFPSESLCKLFIAELETLRAQGIYLSLQGLQAAIIDITCNNEAACISLALENKQDELKKLVSDNIQKQVKISEEKKTKNKNLYDEFLNDFSNEKIVKCINALHPIRDQEKCLALSNIVSSSTKTEESEAAAYELNQIKEKNGIKCPSDDLKIQINTLNQYTLEVIEQGADAIAKNYRELLRSSNGSKDDQLKVLAMINMVFALKYKPPKFPKPEQIAAVIAIINSDSSSIAIAAEPGSGKSAYITPALIFIQQLRNKGKNFPIYVTNNEVLLQQDVDNFRHWGKAFNIPVLKLDANFEGNLGKYTNPCALVFGTSETVMGDSLRLDSMDMAERIGKDHGMYKARGRCSDALVMQLQEDGFNRAVVIDEYDTVKDRDSAGALIISKNSTKPADNCGKLSYDAYFSVLNNMENRVSYKEFKEKVIEYLVKESSLNDTGQVAIELSIAKEMTDDDWNKRFDSLIDFVVHRAKKYRLNETYAIGYEVEQTGSLSKRRIIAISNPTQENIKKIQVDGYNVKIYPINKTASEMVKNASFSNNGSNYLSYFHGLPLAPLAQTVTSSVAQDFFETKFADDGVYTLTATYGSGAMRDELIPKGRTNICFQSPYKLNLTEYPAQFYANKINMYDSAINLAYQYIEEGKDVILMSSNLDDTFALDAALNIYKNKVEDASNNATIVTLANLERQPDHEVFASKVRDLNQPFGVSHQRKKGYIINSTDASARGFNYDAYNAVLISIDCPPGERADLQKKRRVARNGRPGTVHNLMTMDAMPDYSCSTENINPYTGLYCKESQEKFKDQLEIRDSSIANQASIRRKLYEVISSYEPVFQLYYQKLMVLRSCKDGRLKGLDGLLSSLRDVITEVSEDDSMKAMDAWHKWRDDFLFTGMRNAKTPEEADKFILEQIMHGNSFRKLQDTLPFYQDISAADYTSKDEIKSVWARFCNPVEEEDNRLIDISRRLGNCLYKRQCQADYKLNKMYQRMSGAA</sequence>
<feature type="compositionally biased region" description="Polar residues" evidence="1">
    <location>
        <begin position="25"/>
        <end position="34"/>
    </location>
</feature>
<gene>
    <name evidence="4" type="ORF">QS748_10340</name>
</gene>
<feature type="compositionally biased region" description="Basic and acidic residues" evidence="1">
    <location>
        <begin position="491"/>
        <end position="501"/>
    </location>
</feature>
<feature type="compositionally biased region" description="Basic and acidic residues" evidence="1">
    <location>
        <begin position="508"/>
        <end position="517"/>
    </location>
</feature>
<feature type="compositionally biased region" description="Basic and acidic residues" evidence="1">
    <location>
        <begin position="347"/>
        <end position="359"/>
    </location>
</feature>
<feature type="region of interest" description="Disordered" evidence="1">
    <location>
        <begin position="432"/>
        <end position="545"/>
    </location>
</feature>
<evidence type="ECO:0000259" key="2">
    <source>
        <dbReference type="PROSITE" id="PS51194"/>
    </source>
</evidence>
<feature type="region of interest" description="Disordered" evidence="1">
    <location>
        <begin position="295"/>
        <end position="316"/>
    </location>
</feature>
<feature type="compositionally biased region" description="Basic and acidic residues" evidence="1">
    <location>
        <begin position="527"/>
        <end position="538"/>
    </location>
</feature>
<evidence type="ECO:0000313" key="5">
    <source>
        <dbReference type="Proteomes" id="UP001178148"/>
    </source>
</evidence>
<proteinExistence type="predicted"/>
<keyword evidence="5" id="KW-1185">Reference proteome</keyword>
<feature type="region of interest" description="Disordered" evidence="1">
    <location>
        <begin position="1047"/>
        <end position="1068"/>
    </location>
</feature>
<feature type="domain" description="SecA family profile" evidence="3">
    <location>
        <begin position="1971"/>
        <end position="2635"/>
    </location>
</feature>
<dbReference type="PROSITE" id="PS51194">
    <property type="entry name" value="HELICASE_CTER"/>
    <property type="match status" value="1"/>
</dbReference>
<reference evidence="4 5" key="1">
    <citation type="journal article" date="2023" name="bioRxiv">
        <title>An intranuclear bacterial parasite of deep-sea mussels expresses apoptosis inhibitors acquired from its host.</title>
        <authorList>
            <person name="Gonzalez Porras M.A."/>
            <person name="Assie A."/>
            <person name="Tietjen M."/>
            <person name="Violette M."/>
            <person name="Kleiner M."/>
            <person name="Gruber-Vodicka H."/>
            <person name="Dubilier N."/>
            <person name="Leisch N."/>
        </authorList>
    </citation>
    <scope>NUCLEOTIDE SEQUENCE [LARGE SCALE GENOMIC DNA]</scope>
    <source>
        <strain evidence="4">IAP13</strain>
    </source>
</reference>
<feature type="region of interest" description="Disordered" evidence="1">
    <location>
        <begin position="331"/>
        <end position="398"/>
    </location>
</feature>
<evidence type="ECO:0000256" key="1">
    <source>
        <dbReference type="SAM" id="MobiDB-lite"/>
    </source>
</evidence>
<dbReference type="Gene3D" id="3.40.50.300">
    <property type="entry name" value="P-loop containing nucleotide triphosphate hydrolases"/>
    <property type="match status" value="1"/>
</dbReference>
<dbReference type="Proteomes" id="UP001178148">
    <property type="component" value="Unassembled WGS sequence"/>
</dbReference>
<evidence type="ECO:0000313" key="4">
    <source>
        <dbReference type="EMBL" id="MDP0589555.1"/>
    </source>
</evidence>
<feature type="compositionally biased region" description="Polar residues" evidence="1">
    <location>
        <begin position="453"/>
        <end position="462"/>
    </location>
</feature>